<accession>A0A8S5THI3</accession>
<evidence type="ECO:0000313" key="1">
    <source>
        <dbReference type="EMBL" id="DAF62455.1"/>
    </source>
</evidence>
<sequence length="130" mass="14676">MTTYAEIFKDLIVELEDGTKMLNLCPHPTVYEAKDQSFSITFPTVGKEAALRLPVKSSEEEKGGITFGKTETLPIELPKQVEGLLYIVPTLIRTTYSDRKDFVSPTTDPKMIIKDENGFTKAVQKFDVNW</sequence>
<proteinExistence type="predicted"/>
<reference evidence="1" key="1">
    <citation type="journal article" date="2021" name="Proc. Natl. Acad. Sci. U.S.A.">
        <title>A Catalog of Tens of Thousands of Viruses from Human Metagenomes Reveals Hidden Associations with Chronic Diseases.</title>
        <authorList>
            <person name="Tisza M.J."/>
            <person name="Buck C.B."/>
        </authorList>
    </citation>
    <scope>NUCLEOTIDE SEQUENCE</scope>
    <source>
        <strain evidence="1">CtIty1</strain>
    </source>
</reference>
<organism evidence="1">
    <name type="scientific">Myoviridae sp. ctIty1</name>
    <dbReference type="NCBI Taxonomy" id="2827673"/>
    <lineage>
        <taxon>Viruses</taxon>
        <taxon>Duplodnaviria</taxon>
        <taxon>Heunggongvirae</taxon>
        <taxon>Uroviricota</taxon>
        <taxon>Caudoviricetes</taxon>
    </lineage>
</organism>
<protein>
    <submittedName>
        <fullName evidence="1">Uncharacterized protein</fullName>
    </submittedName>
</protein>
<name>A0A8S5THI3_9CAUD</name>
<dbReference type="EMBL" id="BK032823">
    <property type="protein sequence ID" value="DAF62455.1"/>
    <property type="molecule type" value="Genomic_DNA"/>
</dbReference>